<reference evidence="1" key="1">
    <citation type="submission" date="2016-10" db="EMBL/GenBank/DDBJ databases">
        <authorList>
            <person name="de Groot N.N."/>
        </authorList>
    </citation>
    <scope>NUCLEOTIDE SEQUENCE</scope>
</reference>
<sequence length="73" mass="8727">MHSLKINVNNEAYNHLIYILNEMSNVEIKEDKIIKIDKKKKFLQRVKKSDNDIKNGRVSDFNFDDFLKDIDEI</sequence>
<evidence type="ECO:0000313" key="1">
    <source>
        <dbReference type="EMBL" id="SHO80817.1"/>
    </source>
</evidence>
<organism evidence="1">
    <name type="scientific">hydrothermal vent metagenome</name>
    <dbReference type="NCBI Taxonomy" id="652676"/>
    <lineage>
        <taxon>unclassified sequences</taxon>
        <taxon>metagenomes</taxon>
        <taxon>ecological metagenomes</taxon>
    </lineage>
</organism>
<dbReference type="EMBL" id="FRYL01000021">
    <property type="protein sequence ID" value="SHO80817.1"/>
    <property type="molecule type" value="Genomic_DNA"/>
</dbReference>
<gene>
    <name evidence="1" type="ORF">MNB_SV-15-466</name>
</gene>
<proteinExistence type="predicted"/>
<accession>A0A1W1EIZ9</accession>
<name>A0A1W1EIZ9_9ZZZZ</name>
<protein>
    <submittedName>
        <fullName evidence="1">Uncharacterized protein</fullName>
    </submittedName>
</protein>
<dbReference type="AlphaFoldDB" id="A0A1W1EIZ9"/>